<feature type="compositionally biased region" description="Low complexity" evidence="3">
    <location>
        <begin position="13"/>
        <end position="41"/>
    </location>
</feature>
<reference evidence="4" key="1">
    <citation type="submission" date="2023-06" db="EMBL/GenBank/DDBJ databases">
        <title>Genome-scale phylogeny and comparative genomics of the fungal order Sordariales.</title>
        <authorList>
            <consortium name="Lawrence Berkeley National Laboratory"/>
            <person name="Hensen N."/>
            <person name="Bonometti L."/>
            <person name="Westerberg I."/>
            <person name="Brannstrom I.O."/>
            <person name="Guillou S."/>
            <person name="Cros-Aarteil S."/>
            <person name="Calhoun S."/>
            <person name="Haridas S."/>
            <person name="Kuo A."/>
            <person name="Mondo S."/>
            <person name="Pangilinan J."/>
            <person name="Riley R."/>
            <person name="Labutti K."/>
            <person name="Andreopoulos B."/>
            <person name="Lipzen A."/>
            <person name="Chen C."/>
            <person name="Yanf M."/>
            <person name="Daum C."/>
            <person name="Ng V."/>
            <person name="Clum A."/>
            <person name="Steindorff A."/>
            <person name="Ohm R."/>
            <person name="Martin F."/>
            <person name="Silar P."/>
            <person name="Natvig D."/>
            <person name="Lalanne C."/>
            <person name="Gautier V."/>
            <person name="Ament-Velasquez S.L."/>
            <person name="Kruys A."/>
            <person name="Hutchinson M.I."/>
            <person name="Powell A.J."/>
            <person name="Barry K."/>
            <person name="Miller A.N."/>
            <person name="Grigoriev I.V."/>
            <person name="Debuchy R."/>
            <person name="Gladieux P."/>
            <person name="Thoren M.H."/>
            <person name="Johannesson H."/>
        </authorList>
    </citation>
    <scope>NUCLEOTIDE SEQUENCE</scope>
    <source>
        <strain evidence="4">CBS 540.89</strain>
    </source>
</reference>
<dbReference type="Proteomes" id="UP001172159">
    <property type="component" value="Unassembled WGS sequence"/>
</dbReference>
<organism evidence="4 5">
    <name type="scientific">Apiosordaria backusii</name>
    <dbReference type="NCBI Taxonomy" id="314023"/>
    <lineage>
        <taxon>Eukaryota</taxon>
        <taxon>Fungi</taxon>
        <taxon>Dikarya</taxon>
        <taxon>Ascomycota</taxon>
        <taxon>Pezizomycotina</taxon>
        <taxon>Sordariomycetes</taxon>
        <taxon>Sordariomycetidae</taxon>
        <taxon>Sordariales</taxon>
        <taxon>Lasiosphaeriaceae</taxon>
        <taxon>Apiosordaria</taxon>
    </lineage>
</organism>
<keyword evidence="5" id="KW-1185">Reference proteome</keyword>
<keyword evidence="4" id="KW-0689">Ribosomal protein</keyword>
<keyword evidence="4" id="KW-0687">Ribonucleoprotein</keyword>
<dbReference type="SUPFAM" id="SSF141091">
    <property type="entry name" value="L21p-like"/>
    <property type="match status" value="1"/>
</dbReference>
<dbReference type="GO" id="GO:0005762">
    <property type="term" value="C:mitochondrial large ribosomal subunit"/>
    <property type="evidence" value="ECO:0007669"/>
    <property type="project" value="TreeGrafter"/>
</dbReference>
<accession>A0AA40E174</accession>
<proteinExistence type="inferred from homology"/>
<evidence type="ECO:0000313" key="4">
    <source>
        <dbReference type="EMBL" id="KAK0718923.1"/>
    </source>
</evidence>
<evidence type="ECO:0000256" key="1">
    <source>
        <dbReference type="ARBA" id="ARBA00008563"/>
    </source>
</evidence>
<sequence>MSRTLLRSLLELRATAPRPSTLRPTFTTVTTTRSLHQTPSQIGPPSPTPSQSSAPLPPSSPPNPSSLPPRQGGAPRTTSPATPQTLQLLPLLALQPGNKYLQLYIQGQAYLVTPGDQIRLPFKMPGVSPGDVLRLNRATAIGSRDFTLKGSPYVDESLFECRAVVEGTEAEPMRLKIKKKQRCRRTKTVRSKHKYTVLRVSEVRILVPEGQAQGQQQ</sequence>
<dbReference type="EMBL" id="JAUKTV010000013">
    <property type="protein sequence ID" value="KAK0718923.1"/>
    <property type="molecule type" value="Genomic_DNA"/>
</dbReference>
<evidence type="ECO:0000256" key="3">
    <source>
        <dbReference type="SAM" id="MobiDB-lite"/>
    </source>
</evidence>
<dbReference type="Pfam" id="PF00829">
    <property type="entry name" value="Ribosomal_L21p"/>
    <property type="match status" value="1"/>
</dbReference>
<dbReference type="PANTHER" id="PTHR21349">
    <property type="entry name" value="50S RIBOSOMAL PROTEIN L21"/>
    <property type="match status" value="1"/>
</dbReference>
<dbReference type="AlphaFoldDB" id="A0AA40E174"/>
<name>A0AA40E174_9PEZI</name>
<gene>
    <name evidence="4" type="ORF">B0T21DRAFT_295517</name>
</gene>
<evidence type="ECO:0000313" key="5">
    <source>
        <dbReference type="Proteomes" id="UP001172159"/>
    </source>
</evidence>
<dbReference type="InterPro" id="IPR036164">
    <property type="entry name" value="bL21-like_sf"/>
</dbReference>
<dbReference type="InterPro" id="IPR028909">
    <property type="entry name" value="bL21-like"/>
</dbReference>
<comment type="caution">
    <text evidence="4">The sequence shown here is derived from an EMBL/GenBank/DDBJ whole genome shotgun (WGS) entry which is preliminary data.</text>
</comment>
<comment type="similarity">
    <text evidence="1">Belongs to the bacterial ribosomal protein bL21 family.</text>
</comment>
<evidence type="ECO:0000256" key="2">
    <source>
        <dbReference type="ARBA" id="ARBA00044129"/>
    </source>
</evidence>
<dbReference type="GO" id="GO:0003735">
    <property type="term" value="F:structural constituent of ribosome"/>
    <property type="evidence" value="ECO:0007669"/>
    <property type="project" value="TreeGrafter"/>
</dbReference>
<feature type="compositionally biased region" description="Pro residues" evidence="3">
    <location>
        <begin position="55"/>
        <end position="67"/>
    </location>
</feature>
<dbReference type="PANTHER" id="PTHR21349:SF0">
    <property type="entry name" value="LARGE RIBOSOMAL SUBUNIT PROTEIN BL21M"/>
    <property type="match status" value="1"/>
</dbReference>
<protein>
    <recommendedName>
        <fullName evidence="2">Large ribosomal subunit protein bL21m</fullName>
    </recommendedName>
</protein>
<feature type="region of interest" description="Disordered" evidence="3">
    <location>
        <begin position="13"/>
        <end position="82"/>
    </location>
</feature>